<sequence length="197" mass="21593">MLRRAGLSILILCLGGLGLAWHGQLLWKVEQGAFSITLPGKPDYSTEMNPAWPSECRTHSYTCSTAFRAYVASYALMPRDLRNAVTKALEEDPKGEDVRYVLNEVVHGLTQAAPGAKITEDQFLMTQGFPTRKVKIEMPNGMTLYAMALVTQDRLYTLAMANPKSVDNPEAAKGYFDSLKLDTGGITTAHPVDPIGN</sequence>
<name>A0A931LZ61_FIMGI</name>
<reference evidence="1" key="1">
    <citation type="submission" date="2020-07" db="EMBL/GenBank/DDBJ databases">
        <title>Huge and variable diversity of episymbiotic CPR bacteria and DPANN archaea in groundwater ecosystems.</title>
        <authorList>
            <person name="He C.Y."/>
            <person name="Keren R."/>
            <person name="Whittaker M."/>
            <person name="Farag I.F."/>
            <person name="Doudna J."/>
            <person name="Cate J.H.D."/>
            <person name="Banfield J.F."/>
        </authorList>
    </citation>
    <scope>NUCLEOTIDE SEQUENCE</scope>
    <source>
        <strain evidence="1">NC_groundwater_17_Pr7_B-0.1um_64_12</strain>
    </source>
</reference>
<proteinExistence type="predicted"/>
<comment type="caution">
    <text evidence="1">The sequence shown here is derived from an EMBL/GenBank/DDBJ whole genome shotgun (WGS) entry which is preliminary data.</text>
</comment>
<dbReference type="EMBL" id="JACOSL010000062">
    <property type="protein sequence ID" value="MBI1757450.1"/>
    <property type="molecule type" value="Genomic_DNA"/>
</dbReference>
<dbReference type="Proteomes" id="UP000727962">
    <property type="component" value="Unassembled WGS sequence"/>
</dbReference>
<gene>
    <name evidence="1" type="ORF">HYR64_10135</name>
</gene>
<dbReference type="AlphaFoldDB" id="A0A931LZ61"/>
<evidence type="ECO:0000313" key="2">
    <source>
        <dbReference type="Proteomes" id="UP000727962"/>
    </source>
</evidence>
<evidence type="ECO:0000313" key="1">
    <source>
        <dbReference type="EMBL" id="MBI1757450.1"/>
    </source>
</evidence>
<accession>A0A931LZ61</accession>
<protein>
    <submittedName>
        <fullName evidence="1">Uncharacterized protein</fullName>
    </submittedName>
</protein>
<organism evidence="1 2">
    <name type="scientific">Fimbriimonas ginsengisoli</name>
    <dbReference type="NCBI Taxonomy" id="1005039"/>
    <lineage>
        <taxon>Bacteria</taxon>
        <taxon>Bacillati</taxon>
        <taxon>Armatimonadota</taxon>
        <taxon>Fimbriimonadia</taxon>
        <taxon>Fimbriimonadales</taxon>
        <taxon>Fimbriimonadaceae</taxon>
        <taxon>Fimbriimonas</taxon>
    </lineage>
</organism>